<dbReference type="InterPro" id="IPR002016">
    <property type="entry name" value="Haem_peroxidase"/>
</dbReference>
<evidence type="ECO:0000259" key="8">
    <source>
        <dbReference type="PROSITE" id="PS50873"/>
    </source>
</evidence>
<keyword evidence="4" id="KW-0106">Calcium</keyword>
<reference evidence="9" key="2">
    <citation type="submission" date="2018-05" db="EMBL/GenBank/DDBJ databases">
        <title>OpunRS2 (Oryza punctata Reference Sequence Version 2).</title>
        <authorList>
            <person name="Zhang J."/>
            <person name="Kudrna D."/>
            <person name="Lee S."/>
            <person name="Talag J."/>
            <person name="Welchert J."/>
            <person name="Wing R.A."/>
        </authorList>
    </citation>
    <scope>NUCLEOTIDE SEQUENCE [LARGE SCALE GENOMIC DNA]</scope>
</reference>
<dbReference type="HOGENOM" id="CLU_1613476_0_0_1"/>
<evidence type="ECO:0000313" key="10">
    <source>
        <dbReference type="Proteomes" id="UP000026962"/>
    </source>
</evidence>
<dbReference type="Gramene" id="OPUNC01G30600.1">
    <property type="protein sequence ID" value="OPUNC01G30600.1"/>
    <property type="gene ID" value="OPUNC01G30600"/>
</dbReference>
<dbReference type="Gene3D" id="1.10.420.10">
    <property type="entry name" value="Peroxidase, domain 2"/>
    <property type="match status" value="1"/>
</dbReference>
<comment type="cofactor">
    <cofactor evidence="1">
        <name>heme b</name>
        <dbReference type="ChEBI" id="CHEBI:60344"/>
    </cofactor>
</comment>
<organism evidence="9">
    <name type="scientific">Oryza punctata</name>
    <name type="common">Red rice</name>
    <dbReference type="NCBI Taxonomy" id="4537"/>
    <lineage>
        <taxon>Eukaryota</taxon>
        <taxon>Viridiplantae</taxon>
        <taxon>Streptophyta</taxon>
        <taxon>Embryophyta</taxon>
        <taxon>Tracheophyta</taxon>
        <taxon>Spermatophyta</taxon>
        <taxon>Magnoliopsida</taxon>
        <taxon>Liliopsida</taxon>
        <taxon>Poales</taxon>
        <taxon>Poaceae</taxon>
        <taxon>BOP clade</taxon>
        <taxon>Oryzoideae</taxon>
        <taxon>Oryzeae</taxon>
        <taxon>Oryzinae</taxon>
        <taxon>Oryza</taxon>
    </lineage>
</organism>
<dbReference type="PROSITE" id="PS00435">
    <property type="entry name" value="PEROXIDASE_1"/>
    <property type="match status" value="1"/>
</dbReference>
<reference evidence="9" key="1">
    <citation type="submission" date="2015-04" db="UniProtKB">
        <authorList>
            <consortium name="EnsemblPlants"/>
        </authorList>
    </citation>
    <scope>IDENTIFICATION</scope>
</reference>
<evidence type="ECO:0000256" key="6">
    <source>
        <dbReference type="ARBA" id="ARBA00023004"/>
    </source>
</evidence>
<evidence type="ECO:0000256" key="1">
    <source>
        <dbReference type="ARBA" id="ARBA00001970"/>
    </source>
</evidence>
<dbReference type="SUPFAM" id="SSF48113">
    <property type="entry name" value="Heme-dependent peroxidases"/>
    <property type="match status" value="1"/>
</dbReference>
<name>A0A0E0JNX9_ORYPU</name>
<keyword evidence="6" id="KW-0408">Iron</keyword>
<accession>A0A0E0JNX9</accession>
<dbReference type="AlphaFoldDB" id="A0A0E0JNX9"/>
<dbReference type="PROSITE" id="PS50873">
    <property type="entry name" value="PEROXIDASE_4"/>
    <property type="match status" value="1"/>
</dbReference>
<keyword evidence="3" id="KW-0479">Metal-binding</keyword>
<dbReference type="InterPro" id="IPR019793">
    <property type="entry name" value="Peroxidases_heam-ligand_BS"/>
</dbReference>
<dbReference type="EnsemblPlants" id="OPUNC01G30600.1">
    <property type="protein sequence ID" value="OPUNC01G30600.1"/>
    <property type="gene ID" value="OPUNC01G30600"/>
</dbReference>
<feature type="chain" id="PRO_5002364329" description="Plant heme peroxidase family profile domain-containing protein" evidence="7">
    <location>
        <begin position="24"/>
        <end position="165"/>
    </location>
</feature>
<keyword evidence="7" id="KW-0732">Signal</keyword>
<dbReference type="InterPro" id="IPR010255">
    <property type="entry name" value="Haem_peroxidase_sf"/>
</dbReference>
<evidence type="ECO:0000256" key="3">
    <source>
        <dbReference type="ARBA" id="ARBA00022723"/>
    </source>
</evidence>
<comment type="similarity">
    <text evidence="2">Belongs to the peroxidase family. Ascorbate peroxidase subfamily.</text>
</comment>
<keyword evidence="10" id="KW-1185">Reference proteome</keyword>
<dbReference type="GO" id="GO:0004601">
    <property type="term" value="F:peroxidase activity"/>
    <property type="evidence" value="ECO:0007669"/>
    <property type="project" value="InterPro"/>
</dbReference>
<feature type="signal peptide" evidence="7">
    <location>
        <begin position="1"/>
        <end position="23"/>
    </location>
</feature>
<evidence type="ECO:0000313" key="9">
    <source>
        <dbReference type="EnsemblPlants" id="OPUNC01G30600.1"/>
    </source>
</evidence>
<evidence type="ECO:0000256" key="4">
    <source>
        <dbReference type="ARBA" id="ARBA00022837"/>
    </source>
</evidence>
<dbReference type="GO" id="GO:0020037">
    <property type="term" value="F:heme binding"/>
    <property type="evidence" value="ECO:0007669"/>
    <property type="project" value="InterPro"/>
</dbReference>
<dbReference type="STRING" id="4537.A0A0E0JNX9"/>
<feature type="domain" description="Plant heme peroxidase family profile" evidence="8">
    <location>
        <begin position="100"/>
        <end position="165"/>
    </location>
</feature>
<evidence type="ECO:0000256" key="7">
    <source>
        <dbReference type="SAM" id="SignalP"/>
    </source>
</evidence>
<evidence type="ECO:0000256" key="5">
    <source>
        <dbReference type="ARBA" id="ARBA00023002"/>
    </source>
</evidence>
<dbReference type="Pfam" id="PF00141">
    <property type="entry name" value="peroxidase"/>
    <property type="match status" value="1"/>
</dbReference>
<protein>
    <recommendedName>
        <fullName evidence="8">Plant heme peroxidase family profile domain-containing protein</fullName>
    </recommendedName>
</protein>
<sequence>MAAAASRTAGVFAVLQLVSIVSAAVLLSSPPAAAAELSVDFIDMAACLQSQVDSIVRSAVQAALQRAKSEQGMPPNANSLQPRALQLVEDIRTKLPGPGTSSVRQLIDLFGSRGMGDAADLVALSGSHTVGRSQCAFVRPVDDTFSQKMVVNPSTKLDLDVAAQG</sequence>
<evidence type="ECO:0000256" key="2">
    <source>
        <dbReference type="ARBA" id="ARBA00006873"/>
    </source>
</evidence>
<keyword evidence="5" id="KW-0560">Oxidoreductase</keyword>
<dbReference type="GO" id="GO:0006979">
    <property type="term" value="P:response to oxidative stress"/>
    <property type="evidence" value="ECO:0007669"/>
    <property type="project" value="InterPro"/>
</dbReference>
<dbReference type="Proteomes" id="UP000026962">
    <property type="component" value="Chromosome 1"/>
</dbReference>
<proteinExistence type="inferred from homology"/>
<dbReference type="GO" id="GO:0046872">
    <property type="term" value="F:metal ion binding"/>
    <property type="evidence" value="ECO:0007669"/>
    <property type="project" value="UniProtKB-KW"/>
</dbReference>